<dbReference type="EMBL" id="BK015688">
    <property type="protein sequence ID" value="DAE19891.1"/>
    <property type="molecule type" value="Genomic_DNA"/>
</dbReference>
<evidence type="ECO:0000313" key="1">
    <source>
        <dbReference type="EMBL" id="DAE19891.1"/>
    </source>
</evidence>
<proteinExistence type="predicted"/>
<accession>A0A8S5QM65</accession>
<protein>
    <submittedName>
        <fullName evidence="1">Uncharacterized protein</fullName>
    </submittedName>
</protein>
<sequence length="154" mass="17535">MVSDEALKKLQEQIAAWPMTQRFVVQQLIEDYRMDREDLRAYKATGLTPEEVERSKLEIEAGCVKAIARTYGIDINRLRKLAEADKDGRLVGLPCKVGTATYYIHYPIAVYPDKSEPEIKRGIFTLCDLDRVGHSVFLTREEAEKALEAMKNGN</sequence>
<reference evidence="1" key="1">
    <citation type="journal article" date="2021" name="Proc. Natl. Acad. Sci. U.S.A.">
        <title>A Catalog of Tens of Thousands of Viruses from Human Metagenomes Reveals Hidden Associations with Chronic Diseases.</title>
        <authorList>
            <person name="Tisza M.J."/>
            <person name="Buck C.B."/>
        </authorList>
    </citation>
    <scope>NUCLEOTIDE SEQUENCE</scope>
    <source>
        <strain evidence="1">CtVCm11</strain>
    </source>
</reference>
<organism evidence="1">
    <name type="scientific">Siphoviridae sp. ctVCm11</name>
    <dbReference type="NCBI Taxonomy" id="2826358"/>
    <lineage>
        <taxon>Viruses</taxon>
        <taxon>Duplodnaviria</taxon>
        <taxon>Heunggongvirae</taxon>
        <taxon>Uroviricota</taxon>
        <taxon>Caudoviricetes</taxon>
    </lineage>
</organism>
<name>A0A8S5QM65_9CAUD</name>